<comment type="subcellular location">
    <subcellularLocation>
        <location evidence="1">Membrane</location>
    </subcellularLocation>
</comment>
<dbReference type="GO" id="GO:0042773">
    <property type="term" value="P:ATP synthesis coupled electron transport"/>
    <property type="evidence" value="ECO:0007669"/>
    <property type="project" value="TreeGrafter"/>
</dbReference>
<dbReference type="Pfam" id="PF00116">
    <property type="entry name" value="COX2"/>
    <property type="match status" value="1"/>
</dbReference>
<dbReference type="EMBL" id="PVNH01000015">
    <property type="protein sequence ID" value="PRX43427.1"/>
    <property type="molecule type" value="Genomic_DNA"/>
</dbReference>
<dbReference type="InterPro" id="IPR001505">
    <property type="entry name" value="Copper_CuA"/>
</dbReference>
<evidence type="ECO:0000256" key="10">
    <source>
        <dbReference type="ARBA" id="ARBA00047816"/>
    </source>
</evidence>
<dbReference type="RefSeq" id="WP_106182526.1">
    <property type="nucleotide sequence ID" value="NZ_PVNH01000015.1"/>
</dbReference>
<dbReference type="Proteomes" id="UP000238362">
    <property type="component" value="Unassembled WGS sequence"/>
</dbReference>
<evidence type="ECO:0000313" key="14">
    <source>
        <dbReference type="Proteomes" id="UP000238362"/>
    </source>
</evidence>
<feature type="transmembrane region" description="Helical" evidence="11">
    <location>
        <begin position="12"/>
        <end position="34"/>
    </location>
</feature>
<dbReference type="InterPro" id="IPR045187">
    <property type="entry name" value="CcO_II"/>
</dbReference>
<proteinExistence type="inferred from homology"/>
<keyword evidence="4" id="KW-0479">Metal-binding</keyword>
<keyword evidence="5" id="KW-0249">Electron transport</keyword>
<dbReference type="Gene3D" id="2.60.40.420">
    <property type="entry name" value="Cupredoxins - blue copper proteins"/>
    <property type="match status" value="1"/>
</dbReference>
<dbReference type="InterPro" id="IPR002429">
    <property type="entry name" value="CcO_II-like_C"/>
</dbReference>
<comment type="similarity">
    <text evidence="2">Belongs to the cytochrome c oxidase subunit 2 family.</text>
</comment>
<comment type="catalytic activity">
    <reaction evidence="10">
        <text>4 Fe(II)-[cytochrome c] + O2 + 8 H(+)(in) = 4 Fe(III)-[cytochrome c] + 2 H2O + 4 H(+)(out)</text>
        <dbReference type="Rhea" id="RHEA:11436"/>
        <dbReference type="Rhea" id="RHEA-COMP:10350"/>
        <dbReference type="Rhea" id="RHEA-COMP:14399"/>
        <dbReference type="ChEBI" id="CHEBI:15377"/>
        <dbReference type="ChEBI" id="CHEBI:15378"/>
        <dbReference type="ChEBI" id="CHEBI:15379"/>
        <dbReference type="ChEBI" id="CHEBI:29033"/>
        <dbReference type="ChEBI" id="CHEBI:29034"/>
        <dbReference type="EC" id="7.1.1.9"/>
    </reaction>
</comment>
<keyword evidence="14" id="KW-1185">Reference proteome</keyword>
<feature type="transmembrane region" description="Helical" evidence="11">
    <location>
        <begin position="54"/>
        <end position="72"/>
    </location>
</feature>
<evidence type="ECO:0000256" key="4">
    <source>
        <dbReference type="ARBA" id="ARBA00022723"/>
    </source>
</evidence>
<reference evidence="13 14" key="1">
    <citation type="submission" date="2018-03" db="EMBL/GenBank/DDBJ databases">
        <title>Genomic Encyclopedia of Type Strains, Phase III (KMG-III): the genomes of soil and plant-associated and newly described type strains.</title>
        <authorList>
            <person name="Whitman W."/>
        </authorList>
    </citation>
    <scope>NUCLEOTIDE SEQUENCE [LARGE SCALE GENOMIC DNA]</scope>
    <source>
        <strain evidence="13 14">CGMCC 4.7125</strain>
    </source>
</reference>
<evidence type="ECO:0000256" key="11">
    <source>
        <dbReference type="SAM" id="Phobius"/>
    </source>
</evidence>
<evidence type="ECO:0000256" key="3">
    <source>
        <dbReference type="ARBA" id="ARBA00022448"/>
    </source>
</evidence>
<dbReference type="GO" id="GO:0004129">
    <property type="term" value="F:cytochrome-c oxidase activity"/>
    <property type="evidence" value="ECO:0007669"/>
    <property type="project" value="UniProtKB-EC"/>
</dbReference>
<dbReference type="InterPro" id="IPR008972">
    <property type="entry name" value="Cupredoxin"/>
</dbReference>
<evidence type="ECO:0000256" key="1">
    <source>
        <dbReference type="ARBA" id="ARBA00004370"/>
    </source>
</evidence>
<keyword evidence="6" id="KW-0186">Copper</keyword>
<dbReference type="PANTHER" id="PTHR22888">
    <property type="entry name" value="CYTOCHROME C OXIDASE, SUBUNIT II"/>
    <property type="match status" value="1"/>
</dbReference>
<dbReference type="OrthoDB" id="9781261at2"/>
<dbReference type="PROSITE" id="PS00078">
    <property type="entry name" value="COX2"/>
    <property type="match status" value="1"/>
</dbReference>
<evidence type="ECO:0000313" key="13">
    <source>
        <dbReference type="EMBL" id="PRX43427.1"/>
    </source>
</evidence>
<name>A0A2T0LKL0_9PSEU</name>
<accession>A0A2T0LKL0</accession>
<dbReference type="GO" id="GO:0005507">
    <property type="term" value="F:copper ion binding"/>
    <property type="evidence" value="ECO:0007669"/>
    <property type="project" value="InterPro"/>
</dbReference>
<organism evidence="13 14">
    <name type="scientific">Prauserella shujinwangii</name>
    <dbReference type="NCBI Taxonomy" id="1453103"/>
    <lineage>
        <taxon>Bacteria</taxon>
        <taxon>Bacillati</taxon>
        <taxon>Actinomycetota</taxon>
        <taxon>Actinomycetes</taxon>
        <taxon>Pseudonocardiales</taxon>
        <taxon>Pseudonocardiaceae</taxon>
        <taxon>Prauserella</taxon>
    </lineage>
</organism>
<gene>
    <name evidence="13" type="ORF">B0I33_11545</name>
</gene>
<evidence type="ECO:0000256" key="2">
    <source>
        <dbReference type="ARBA" id="ARBA00007866"/>
    </source>
</evidence>
<dbReference type="PROSITE" id="PS50857">
    <property type="entry name" value="COX2_CUA"/>
    <property type="match status" value="1"/>
</dbReference>
<evidence type="ECO:0000256" key="6">
    <source>
        <dbReference type="ARBA" id="ARBA00023008"/>
    </source>
</evidence>
<feature type="domain" description="Cytochrome oxidase subunit II copper A binding" evidence="12">
    <location>
        <begin position="91"/>
        <end position="213"/>
    </location>
</feature>
<sequence length="217" mass="24319">MEFQRVFERVFAFEIAVASVVFALVLLGVVLAIFLSRKRSGDTRRRDSNKPLEIGYAVLLAGVAGVIVYVTASAHQEVQHGTTGYSVAEQRGATKVDVTAFQWCWEFQYPDTGRSVTGTCRDKNSGLPTLVVPTGQPVELRLRSSDVVHALWIPDKAIKMDVYPHHTNTLTVEFDEEGRWLGRCAEFCGPYHPSMHFWVRAVSPQEFQQFQQQGTVA</sequence>
<comment type="caution">
    <text evidence="13">The sequence shown here is derived from an EMBL/GenBank/DDBJ whole genome shotgun (WGS) entry which is preliminary data.</text>
</comment>
<dbReference type="GO" id="GO:0016020">
    <property type="term" value="C:membrane"/>
    <property type="evidence" value="ECO:0007669"/>
    <property type="project" value="UniProtKB-SubCell"/>
</dbReference>
<keyword evidence="11" id="KW-1133">Transmembrane helix</keyword>
<keyword evidence="7 11" id="KW-0472">Membrane</keyword>
<protein>
    <recommendedName>
        <fullName evidence="9">Cytochrome aa3 subunit 2</fullName>
    </recommendedName>
</protein>
<keyword evidence="3" id="KW-0813">Transport</keyword>
<evidence type="ECO:0000256" key="7">
    <source>
        <dbReference type="ARBA" id="ARBA00023136"/>
    </source>
</evidence>
<keyword evidence="11" id="KW-0812">Transmembrane</keyword>
<dbReference type="AlphaFoldDB" id="A0A2T0LKL0"/>
<evidence type="ECO:0000259" key="12">
    <source>
        <dbReference type="PROSITE" id="PS50857"/>
    </source>
</evidence>
<evidence type="ECO:0000256" key="9">
    <source>
        <dbReference type="ARBA" id="ARBA00031399"/>
    </source>
</evidence>
<dbReference type="SUPFAM" id="SSF49503">
    <property type="entry name" value="Cupredoxins"/>
    <property type="match status" value="1"/>
</dbReference>
<comment type="function">
    <text evidence="8">Subunits I and II form the functional core of the enzyme complex. Electrons originating in cytochrome c are transferred via heme a and Cu(A) to the binuclear center formed by heme a3 and Cu(B).</text>
</comment>
<dbReference type="PANTHER" id="PTHR22888:SF9">
    <property type="entry name" value="CYTOCHROME C OXIDASE SUBUNIT 2"/>
    <property type="match status" value="1"/>
</dbReference>
<evidence type="ECO:0000256" key="5">
    <source>
        <dbReference type="ARBA" id="ARBA00022982"/>
    </source>
</evidence>
<evidence type="ECO:0000256" key="8">
    <source>
        <dbReference type="ARBA" id="ARBA00024688"/>
    </source>
</evidence>
<dbReference type="PRINTS" id="PR01166">
    <property type="entry name" value="CYCOXIDASEII"/>
</dbReference>